<dbReference type="GO" id="GO:0030267">
    <property type="term" value="F:glyoxylate reductase (NADPH) activity"/>
    <property type="evidence" value="ECO:0007669"/>
    <property type="project" value="UniProtKB-EC"/>
</dbReference>
<gene>
    <name evidence="1" type="primary">ghrA_5</name>
    <name evidence="1" type="ORF">NCTC9381_03191</name>
</gene>
<dbReference type="Gene3D" id="3.40.50.720">
    <property type="entry name" value="NAD(P)-binding Rossmann-like Domain"/>
    <property type="match status" value="1"/>
</dbReference>
<dbReference type="EC" id="1.1.1.79" evidence="1"/>
<evidence type="ECO:0000313" key="2">
    <source>
        <dbReference type="Proteomes" id="UP000254640"/>
    </source>
</evidence>
<accession>A0A379AI60</accession>
<name>A0A379AI60_ENTAG</name>
<keyword evidence="1" id="KW-0670">Pyruvate</keyword>
<keyword evidence="2" id="KW-1185">Reference proteome</keyword>
<protein>
    <submittedName>
        <fullName evidence="1">Glyoxylate/hydroxypyruvate reductase A</fullName>
        <ecNumber evidence="1">1.1.1.79</ecNumber>
    </submittedName>
</protein>
<sequence length="82" mass="9266">MRAWQPGDNGPADYALVRSPPTEMLQGRATLRGVFALGAGVDEILKQLQQNPEMLPRQRATVPAWKIPAWRGRCRSMRFIAY</sequence>
<dbReference type="Proteomes" id="UP000254640">
    <property type="component" value="Unassembled WGS sequence"/>
</dbReference>
<dbReference type="AlphaFoldDB" id="A0A379AI60"/>
<evidence type="ECO:0000313" key="1">
    <source>
        <dbReference type="EMBL" id="SUB17269.1"/>
    </source>
</evidence>
<dbReference type="EMBL" id="UGSO01000001">
    <property type="protein sequence ID" value="SUB17269.1"/>
    <property type="molecule type" value="Genomic_DNA"/>
</dbReference>
<organism evidence="1 2">
    <name type="scientific">Enterobacter agglomerans</name>
    <name type="common">Erwinia herbicola</name>
    <name type="synonym">Pantoea agglomerans</name>
    <dbReference type="NCBI Taxonomy" id="549"/>
    <lineage>
        <taxon>Bacteria</taxon>
        <taxon>Pseudomonadati</taxon>
        <taxon>Pseudomonadota</taxon>
        <taxon>Gammaproteobacteria</taxon>
        <taxon>Enterobacterales</taxon>
        <taxon>Erwiniaceae</taxon>
        <taxon>Pantoea</taxon>
        <taxon>Pantoea agglomerans group</taxon>
    </lineage>
</organism>
<reference evidence="1 2" key="1">
    <citation type="submission" date="2018-06" db="EMBL/GenBank/DDBJ databases">
        <authorList>
            <consortium name="Pathogen Informatics"/>
            <person name="Doyle S."/>
        </authorList>
    </citation>
    <scope>NUCLEOTIDE SEQUENCE [LARGE SCALE GENOMIC DNA]</scope>
    <source>
        <strain evidence="1 2">NCTC9381</strain>
    </source>
</reference>
<keyword evidence="1" id="KW-0560">Oxidoreductase</keyword>
<proteinExistence type="predicted"/>